<dbReference type="Pfam" id="PF13692">
    <property type="entry name" value="Glyco_trans_1_4"/>
    <property type="match status" value="1"/>
</dbReference>
<sequence length="427" mass="48361">MKITQISTSDIAHGAGIAAYRLHKSLQETDHKSEIIVSLKKTNDDTVHQIKKPPSNLLTKFKDKLEAKLEFFSNHWGVQGIYSTSCDVLIKHPLMANSDIINLHNIHWHERNLSLNILPILSKTKPLVWTLHDMWAITGHCIYSFECERWQIGCGQCPDLDSYISLKYDTTAISYKIKKSTYKKSNLTIVTPSEWLKKLVMQSPLLSNFEIFHIPNGIPQDIFHPLPKTEVKLALEIDIEYPIVLFIASYLDDVRKGYAYFEEALLRLHDEFPNLQILVLGNGKLPEKLRAKFKVIEMGYINNEKLINIMYSAADLMIFPSFADNLPNTVLECLACGTAVVAFKAGGVPEMIQHMKTGYLAESQNAIDLANGIKTLLSQPSMLQSMQSECVNSITQNFSAQLQAKRYLSLYESLIERQSSITNKGLL</sequence>
<dbReference type="RefSeq" id="WP_124977399.1">
    <property type="nucleotide sequence ID" value="NZ_BDQK01000001.1"/>
</dbReference>
<gene>
    <name evidence="1" type="ORF">AsFPU1_0580</name>
</gene>
<dbReference type="CDD" id="cd03825">
    <property type="entry name" value="GT4_WcaC-like"/>
    <property type="match status" value="1"/>
</dbReference>
<dbReference type="Gene3D" id="3.40.50.2000">
    <property type="entry name" value="Glycogen Phosphorylase B"/>
    <property type="match status" value="2"/>
</dbReference>
<dbReference type="PANTHER" id="PTHR45947:SF3">
    <property type="entry name" value="SULFOQUINOVOSYL TRANSFERASE SQD2"/>
    <property type="match status" value="1"/>
</dbReference>
<accession>A0A401ID24</accession>
<organism evidence="1 2">
    <name type="scientific">Aphanothece sacrum FPU1</name>
    <dbReference type="NCBI Taxonomy" id="1920663"/>
    <lineage>
        <taxon>Bacteria</taxon>
        <taxon>Bacillati</taxon>
        <taxon>Cyanobacteriota</taxon>
        <taxon>Cyanophyceae</taxon>
        <taxon>Oscillatoriophycideae</taxon>
        <taxon>Chroococcales</taxon>
        <taxon>Aphanothecaceae</taxon>
        <taxon>Aphanothece</taxon>
    </lineage>
</organism>
<dbReference type="SUPFAM" id="SSF53756">
    <property type="entry name" value="UDP-Glycosyltransferase/glycogen phosphorylase"/>
    <property type="match status" value="1"/>
</dbReference>
<dbReference type="GO" id="GO:0016757">
    <property type="term" value="F:glycosyltransferase activity"/>
    <property type="evidence" value="ECO:0007669"/>
    <property type="project" value="TreeGrafter"/>
</dbReference>
<dbReference type="Proteomes" id="UP000287247">
    <property type="component" value="Unassembled WGS sequence"/>
</dbReference>
<evidence type="ECO:0000313" key="1">
    <source>
        <dbReference type="EMBL" id="GBF79188.1"/>
    </source>
</evidence>
<dbReference type="AlphaFoldDB" id="A0A401ID24"/>
<dbReference type="OrthoDB" id="9768685at2"/>
<dbReference type="InterPro" id="IPR050194">
    <property type="entry name" value="Glycosyltransferase_grp1"/>
</dbReference>
<comment type="caution">
    <text evidence="1">The sequence shown here is derived from an EMBL/GenBank/DDBJ whole genome shotgun (WGS) entry which is preliminary data.</text>
</comment>
<dbReference type="PANTHER" id="PTHR45947">
    <property type="entry name" value="SULFOQUINOVOSYL TRANSFERASE SQD2"/>
    <property type="match status" value="1"/>
</dbReference>
<proteinExistence type="predicted"/>
<evidence type="ECO:0000313" key="2">
    <source>
        <dbReference type="Proteomes" id="UP000287247"/>
    </source>
</evidence>
<protein>
    <submittedName>
        <fullName evidence="1">Glycosyl transferase</fullName>
    </submittedName>
</protein>
<reference evidence="2" key="1">
    <citation type="submission" date="2017-05" db="EMBL/GenBank/DDBJ databases">
        <title>Physiological properties and genetic analysis related to exopolysaccharide production of fresh-water unicellular cyanobacterium Aphanothece sacrum, Suizenji Nori, that has been cultured as a food source in Japan.</title>
        <authorList>
            <person name="Kanesaki Y."/>
            <person name="Yoshikawa S."/>
            <person name="Ohki K."/>
        </authorList>
    </citation>
    <scope>NUCLEOTIDE SEQUENCE [LARGE SCALE GENOMIC DNA]</scope>
    <source>
        <strain evidence="2">FPU1</strain>
    </source>
</reference>
<dbReference type="EMBL" id="BDQK01000001">
    <property type="protein sequence ID" value="GBF79188.1"/>
    <property type="molecule type" value="Genomic_DNA"/>
</dbReference>
<keyword evidence="2" id="KW-1185">Reference proteome</keyword>
<keyword evidence="1" id="KW-0808">Transferase</keyword>
<name>A0A401ID24_APHSA</name>